<dbReference type="AlphaFoldDB" id="A0A0H5RC20"/>
<evidence type="ECO:0000313" key="2">
    <source>
        <dbReference type="EMBL" id="CRZ11152.1"/>
    </source>
</evidence>
<feature type="region of interest" description="Disordered" evidence="1">
    <location>
        <begin position="16"/>
        <end position="36"/>
    </location>
</feature>
<reference evidence="2" key="1">
    <citation type="submission" date="2015-04" db="EMBL/GenBank/DDBJ databases">
        <title>The genome sequence of the plant pathogenic Rhizarian Plasmodiophora brassicae reveals insights in its biotrophic life cycle and the origin of chitin synthesis.</title>
        <authorList>
            <person name="Schwelm A."/>
            <person name="Fogelqvist J."/>
            <person name="Knaust A."/>
            <person name="Julke S."/>
            <person name="Lilja T."/>
            <person name="Dhandapani V."/>
            <person name="Bonilla-Rosso G."/>
            <person name="Karlsson M."/>
            <person name="Shevchenko A."/>
            <person name="Choi S.R."/>
            <person name="Kim H.G."/>
            <person name="Park J.Y."/>
            <person name="Lim Y.P."/>
            <person name="Ludwig-Muller J."/>
            <person name="Dixelius C."/>
        </authorList>
    </citation>
    <scope>NUCLEOTIDE SEQUENCE</scope>
    <source>
        <tissue evidence="2">Potato root galls</tissue>
    </source>
</reference>
<dbReference type="EMBL" id="HACM01010710">
    <property type="protein sequence ID" value="CRZ11152.1"/>
    <property type="molecule type" value="Transcribed_RNA"/>
</dbReference>
<protein>
    <submittedName>
        <fullName evidence="2">Uncharacterized protein</fullName>
    </submittedName>
</protein>
<name>A0A0H5RC20_9EUKA</name>
<evidence type="ECO:0000256" key="1">
    <source>
        <dbReference type="SAM" id="MobiDB-lite"/>
    </source>
</evidence>
<accession>A0A0H5RC20</accession>
<proteinExistence type="predicted"/>
<sequence length="315" mass="34349">MKRQKRFLEQLARRSSLNSESIQSQLTSNQDPSLNHIQKSTSDVLCAKESIKKRSRVDPTSTCEIENIVPAQSESPVAVSEGSAQSHVLHDIPSLSLQPSVVWRPRRRRGNWPSTKPALSFDWIKTEDIEESRTTGGFHWASSSIPTPVEDSGANFDQAGFNYPNIPIENQIAPSPTEVPSVQLTPPFGLGPKEKAMSFGKSPVIEDPMIVVVSPPAPDPEIQELVTVDGRDSCIGRLANDPSIPVGRRPSQPLLEVVDLCGSSDEDNDDQTAATNAPSDIAACPICGLRFAGDVVANERSQHVELCIKSMKDFF</sequence>
<organism evidence="2">
    <name type="scientific">Spongospora subterranea</name>
    <dbReference type="NCBI Taxonomy" id="70186"/>
    <lineage>
        <taxon>Eukaryota</taxon>
        <taxon>Sar</taxon>
        <taxon>Rhizaria</taxon>
        <taxon>Endomyxa</taxon>
        <taxon>Phytomyxea</taxon>
        <taxon>Plasmodiophorida</taxon>
        <taxon>Plasmodiophoridae</taxon>
        <taxon>Spongospora</taxon>
    </lineage>
</organism>